<evidence type="ECO:0000256" key="8">
    <source>
        <dbReference type="ARBA" id="ARBA00023136"/>
    </source>
</evidence>
<dbReference type="STRING" id="407821.A0A087UFQ2"/>
<keyword evidence="4 10" id="KW-0812">Transmembrane</keyword>
<gene>
    <name evidence="11" type="ORF">X975_18097</name>
</gene>
<dbReference type="InterPro" id="IPR009729">
    <property type="entry name" value="Gal-3-0_sulfotransfrase"/>
</dbReference>
<dbReference type="PANTHER" id="PTHR14647">
    <property type="entry name" value="GALACTOSE-3-O-SULFOTRANSFERASE"/>
    <property type="match status" value="1"/>
</dbReference>
<feature type="transmembrane region" description="Helical" evidence="10">
    <location>
        <begin position="20"/>
        <end position="42"/>
    </location>
</feature>
<feature type="non-terminal residue" evidence="11">
    <location>
        <position position="405"/>
    </location>
</feature>
<keyword evidence="7" id="KW-0333">Golgi apparatus</keyword>
<dbReference type="PANTHER" id="PTHR14647:SF87">
    <property type="entry name" value="PUTATIVE-RELATED"/>
    <property type="match status" value="1"/>
</dbReference>
<dbReference type="GO" id="GO:0000139">
    <property type="term" value="C:Golgi membrane"/>
    <property type="evidence" value="ECO:0007669"/>
    <property type="project" value="UniProtKB-SubCell"/>
</dbReference>
<name>A0A087UFQ2_STEMI</name>
<dbReference type="Gene3D" id="3.40.50.300">
    <property type="entry name" value="P-loop containing nucleotide triphosphate hydrolases"/>
    <property type="match status" value="1"/>
</dbReference>
<keyword evidence="9" id="KW-0325">Glycoprotein</keyword>
<dbReference type="SUPFAM" id="SSF52540">
    <property type="entry name" value="P-loop containing nucleoside triphosphate hydrolases"/>
    <property type="match status" value="1"/>
</dbReference>
<keyword evidence="8 10" id="KW-0472">Membrane</keyword>
<dbReference type="Pfam" id="PF06990">
    <property type="entry name" value="Gal-3-0_sulfotr"/>
    <property type="match status" value="1"/>
</dbReference>
<comment type="subcellular location">
    <subcellularLocation>
        <location evidence="1">Golgi apparatus membrane</location>
        <topology evidence="1">Single-pass type II membrane protein</topology>
    </subcellularLocation>
</comment>
<dbReference type="EMBL" id="KK119613">
    <property type="protein sequence ID" value="KFM76191.1"/>
    <property type="molecule type" value="Genomic_DNA"/>
</dbReference>
<evidence type="ECO:0000256" key="4">
    <source>
        <dbReference type="ARBA" id="ARBA00022692"/>
    </source>
</evidence>
<comment type="similarity">
    <text evidence="2">Belongs to the galactose-3-O-sulfotransferase family.</text>
</comment>
<accession>A0A087UFQ2</accession>
<dbReference type="AlphaFoldDB" id="A0A087UFQ2"/>
<dbReference type="GO" id="GO:0009247">
    <property type="term" value="P:glycolipid biosynthetic process"/>
    <property type="evidence" value="ECO:0007669"/>
    <property type="project" value="InterPro"/>
</dbReference>
<organism evidence="11 12">
    <name type="scientific">Stegodyphus mimosarum</name>
    <name type="common">African social velvet spider</name>
    <dbReference type="NCBI Taxonomy" id="407821"/>
    <lineage>
        <taxon>Eukaryota</taxon>
        <taxon>Metazoa</taxon>
        <taxon>Ecdysozoa</taxon>
        <taxon>Arthropoda</taxon>
        <taxon>Chelicerata</taxon>
        <taxon>Arachnida</taxon>
        <taxon>Araneae</taxon>
        <taxon>Araneomorphae</taxon>
        <taxon>Entelegynae</taxon>
        <taxon>Eresoidea</taxon>
        <taxon>Eresidae</taxon>
        <taxon>Stegodyphus</taxon>
    </lineage>
</organism>
<keyword evidence="12" id="KW-1185">Reference proteome</keyword>
<keyword evidence="3 11" id="KW-0808">Transferase</keyword>
<proteinExistence type="inferred from homology"/>
<keyword evidence="6 10" id="KW-1133">Transmembrane helix</keyword>
<dbReference type="Proteomes" id="UP000054359">
    <property type="component" value="Unassembled WGS sequence"/>
</dbReference>
<keyword evidence="5" id="KW-0735">Signal-anchor</keyword>
<dbReference type="OMA" id="EEPWRYY"/>
<sequence>MLPNFLKTIGKRCPQATRRIVLLPLAILGVFGFLINVHISFLSSDFGICYPKTNIVFLKTHKSAGSSIQNILMRYGDSHNLTFVLPRKGNYLGHPAPFSRSMVIPPRLPIYNILAHHTRLDYREIRSIMPPNTVFITIIRDPVQIFESSFAYYRLDKFYGSDLHKFIQLLPNATEDLVNKRYKGKFGANQMFFDLGGNPDASSNQTVVLSYLDQLESWFDLVLVADRMDESLILLRHLMCWDMDDVVTFKLNARSPIYKSELNDEEKSRLRKLNYADVLLYNRFLARFEKQVEAFGSERMASETAELRDRTQKWYRFCVKGEQTLSTPRVKPKYYYNPRVMVFEPNNNVTNGTCNAMTSEELPFTDKLRKAQMARFSTLYQKFPRRNNKTQSLKILSNYKNIPKT</sequence>
<dbReference type="GO" id="GO:0001733">
    <property type="term" value="F:galactosylceramide sulfotransferase activity"/>
    <property type="evidence" value="ECO:0007669"/>
    <property type="project" value="InterPro"/>
</dbReference>
<reference evidence="11 12" key="1">
    <citation type="submission" date="2013-11" db="EMBL/GenBank/DDBJ databases">
        <title>Genome sequencing of Stegodyphus mimosarum.</title>
        <authorList>
            <person name="Bechsgaard J."/>
        </authorList>
    </citation>
    <scope>NUCLEOTIDE SEQUENCE [LARGE SCALE GENOMIC DNA]</scope>
</reference>
<evidence type="ECO:0000256" key="2">
    <source>
        <dbReference type="ARBA" id="ARBA00008124"/>
    </source>
</evidence>
<protein>
    <submittedName>
        <fullName evidence="11">Galactosylceramide sulfotransferase</fullName>
    </submittedName>
</protein>
<dbReference type="InterPro" id="IPR027417">
    <property type="entry name" value="P-loop_NTPase"/>
</dbReference>
<evidence type="ECO:0000256" key="3">
    <source>
        <dbReference type="ARBA" id="ARBA00022679"/>
    </source>
</evidence>
<evidence type="ECO:0000313" key="12">
    <source>
        <dbReference type="Proteomes" id="UP000054359"/>
    </source>
</evidence>
<evidence type="ECO:0000256" key="9">
    <source>
        <dbReference type="ARBA" id="ARBA00023180"/>
    </source>
</evidence>
<evidence type="ECO:0000256" key="5">
    <source>
        <dbReference type="ARBA" id="ARBA00022968"/>
    </source>
</evidence>
<evidence type="ECO:0000256" key="6">
    <source>
        <dbReference type="ARBA" id="ARBA00022989"/>
    </source>
</evidence>
<dbReference type="OrthoDB" id="514299at2759"/>
<evidence type="ECO:0000256" key="7">
    <source>
        <dbReference type="ARBA" id="ARBA00023034"/>
    </source>
</evidence>
<evidence type="ECO:0000256" key="1">
    <source>
        <dbReference type="ARBA" id="ARBA00004323"/>
    </source>
</evidence>
<evidence type="ECO:0000313" key="11">
    <source>
        <dbReference type="EMBL" id="KFM76191.1"/>
    </source>
</evidence>
<evidence type="ECO:0000256" key="10">
    <source>
        <dbReference type="SAM" id="Phobius"/>
    </source>
</evidence>